<evidence type="ECO:0000313" key="3">
    <source>
        <dbReference type="Proteomes" id="UP000693970"/>
    </source>
</evidence>
<keyword evidence="1" id="KW-0472">Membrane</keyword>
<dbReference type="EMBL" id="JAGRRH010000016">
    <property type="protein sequence ID" value="KAG7354337.1"/>
    <property type="molecule type" value="Genomic_DNA"/>
</dbReference>
<accession>A0A9K3L2T5</accession>
<keyword evidence="1" id="KW-0812">Transmembrane</keyword>
<evidence type="ECO:0000256" key="1">
    <source>
        <dbReference type="SAM" id="Phobius"/>
    </source>
</evidence>
<name>A0A9K3L2T5_9STRA</name>
<dbReference type="AlphaFoldDB" id="A0A9K3L2T5"/>
<reference evidence="2" key="2">
    <citation type="submission" date="2021-04" db="EMBL/GenBank/DDBJ databases">
        <authorList>
            <person name="Podell S."/>
        </authorList>
    </citation>
    <scope>NUCLEOTIDE SEQUENCE</scope>
    <source>
        <strain evidence="2">Hildebrandi</strain>
    </source>
</reference>
<dbReference type="Proteomes" id="UP000693970">
    <property type="component" value="Unassembled WGS sequence"/>
</dbReference>
<keyword evidence="1" id="KW-1133">Transmembrane helix</keyword>
<reference evidence="2" key="1">
    <citation type="journal article" date="2021" name="Sci. Rep.">
        <title>Diploid genomic architecture of Nitzschia inconspicua, an elite biomass production diatom.</title>
        <authorList>
            <person name="Oliver A."/>
            <person name="Podell S."/>
            <person name="Pinowska A."/>
            <person name="Traller J.C."/>
            <person name="Smith S.R."/>
            <person name="McClure R."/>
            <person name="Beliaev A."/>
            <person name="Bohutskyi P."/>
            <person name="Hill E.A."/>
            <person name="Rabines A."/>
            <person name="Zheng H."/>
            <person name="Allen L.Z."/>
            <person name="Kuo A."/>
            <person name="Grigoriev I.V."/>
            <person name="Allen A.E."/>
            <person name="Hazlebeck D."/>
            <person name="Allen E.E."/>
        </authorList>
    </citation>
    <scope>NUCLEOTIDE SEQUENCE</scope>
    <source>
        <strain evidence="2">Hildebrandi</strain>
    </source>
</reference>
<evidence type="ECO:0000313" key="2">
    <source>
        <dbReference type="EMBL" id="KAG7354337.1"/>
    </source>
</evidence>
<comment type="caution">
    <text evidence="2">The sequence shown here is derived from an EMBL/GenBank/DDBJ whole genome shotgun (WGS) entry which is preliminary data.</text>
</comment>
<keyword evidence="3" id="KW-1185">Reference proteome</keyword>
<protein>
    <submittedName>
        <fullName evidence="2">Uncharacterized protein</fullName>
    </submittedName>
</protein>
<proteinExistence type="predicted"/>
<organism evidence="2 3">
    <name type="scientific">Nitzschia inconspicua</name>
    <dbReference type="NCBI Taxonomy" id="303405"/>
    <lineage>
        <taxon>Eukaryota</taxon>
        <taxon>Sar</taxon>
        <taxon>Stramenopiles</taxon>
        <taxon>Ochrophyta</taxon>
        <taxon>Bacillariophyta</taxon>
        <taxon>Bacillariophyceae</taxon>
        <taxon>Bacillariophycidae</taxon>
        <taxon>Bacillariales</taxon>
        <taxon>Bacillariaceae</taxon>
        <taxon>Nitzschia</taxon>
    </lineage>
</organism>
<gene>
    <name evidence="2" type="ORF">IV203_003693</name>
</gene>
<sequence>MASVSRNDVSNRNILWFTSTQSWKLQSGEGPALSGLYMCENLSTETGQCSEAKLIVDTIEFPLVPTNNRGSLEHPIHHRQHNHLQHRGLDLMNVQIDYASNTLFTGFFEKTRNSFEILSAPLVAPVSLQPYFRTEIFSSNNGCKMSCCEDATHTYFKVQPRDFAVDNGDVFVSWDAFYQDCGNVYTKKNWAEVDRGSLETPPDKRMFAHDRRTLDRPDVNVLNNELWVLKEGEFNPYPYVFQVHSTARIDSRFADIAVDDVGTIRLRKDENGVPTGLCRTAYDTAIVCHKIQVQDDGKVDFLSANTFVTKQTVSETCTVLKVDHHPATKLISSVATGLEVFWSDDAPDDDPEYVIFGCYGEINFSGNMTTAFRDGRRTVQTIAGAYPGSIVKGIDLQREAKRDFDISSMSAPSHESLANLKKYQPPATTVPSPAPTFKIFQSESVLFSILLIATAVFVFTVKRKSISESRDKSVEHHYNQVTQLDIGAISNISYVELTRPLCP</sequence>
<feature type="transmembrane region" description="Helical" evidence="1">
    <location>
        <begin position="444"/>
        <end position="461"/>
    </location>
</feature>